<comment type="caution">
    <text evidence="1">The sequence shown here is derived from an EMBL/GenBank/DDBJ whole genome shotgun (WGS) entry which is preliminary data.</text>
</comment>
<gene>
    <name evidence="1" type="ORF">PCOR1329_LOCUS8889</name>
</gene>
<reference evidence="1" key="1">
    <citation type="submission" date="2023-10" db="EMBL/GenBank/DDBJ databases">
        <authorList>
            <person name="Chen Y."/>
            <person name="Shah S."/>
            <person name="Dougan E. K."/>
            <person name="Thang M."/>
            <person name="Chan C."/>
        </authorList>
    </citation>
    <scope>NUCLEOTIDE SEQUENCE [LARGE SCALE GENOMIC DNA]</scope>
</reference>
<dbReference type="Proteomes" id="UP001189429">
    <property type="component" value="Unassembled WGS sequence"/>
</dbReference>
<sequence length="296" mass="31194">VQAWFATSALRALAVRVVQVATLAGRAARASRAAVLSANAGPSGSTSCAPAASSAEALAAGLDRRDPQQAGAEFIGVAAGQGAPGLGSSLRQVAAIQAVARAQASGKNPLHALRTRAACLKLESRQHSLRTTASGLRAWHQFAAAVLHYPESSILQPKSPTDMEAFIFIIFNFGIASNCVSSVKWACLQLRLDTSRFDGAIVQLLRGGKKRDLRAIGVTIKIQTLLNAKLVTQLVALAGRSRQFVFATLLLFSWEFLAMVSSEAVPAEWGDAREAMVDAVEALRQAVDASDTETES</sequence>
<proteinExistence type="predicted"/>
<keyword evidence="2" id="KW-1185">Reference proteome</keyword>
<feature type="non-terminal residue" evidence="1">
    <location>
        <position position="1"/>
    </location>
</feature>
<dbReference type="EMBL" id="CAUYUJ010002450">
    <property type="protein sequence ID" value="CAK0800852.1"/>
    <property type="molecule type" value="Genomic_DNA"/>
</dbReference>
<name>A0ABN9Q8W2_9DINO</name>
<evidence type="ECO:0008006" key="3">
    <source>
        <dbReference type="Google" id="ProtNLM"/>
    </source>
</evidence>
<evidence type="ECO:0000313" key="1">
    <source>
        <dbReference type="EMBL" id="CAK0800852.1"/>
    </source>
</evidence>
<accession>A0ABN9Q8W2</accession>
<organism evidence="1 2">
    <name type="scientific">Prorocentrum cordatum</name>
    <dbReference type="NCBI Taxonomy" id="2364126"/>
    <lineage>
        <taxon>Eukaryota</taxon>
        <taxon>Sar</taxon>
        <taxon>Alveolata</taxon>
        <taxon>Dinophyceae</taxon>
        <taxon>Prorocentrales</taxon>
        <taxon>Prorocentraceae</taxon>
        <taxon>Prorocentrum</taxon>
    </lineage>
</organism>
<protein>
    <recommendedName>
        <fullName evidence="3">Peroxisomal membrane protein PEX16</fullName>
    </recommendedName>
</protein>
<evidence type="ECO:0000313" key="2">
    <source>
        <dbReference type="Proteomes" id="UP001189429"/>
    </source>
</evidence>